<feature type="transmembrane region" description="Helical" evidence="7">
    <location>
        <begin position="88"/>
        <end position="106"/>
    </location>
</feature>
<dbReference type="InterPro" id="IPR036259">
    <property type="entry name" value="MFS_trans_sf"/>
</dbReference>
<dbReference type="Gene3D" id="1.20.1250.20">
    <property type="entry name" value="MFS general substrate transporter like domains"/>
    <property type="match status" value="2"/>
</dbReference>
<feature type="transmembrane region" description="Helical" evidence="7">
    <location>
        <begin position="21"/>
        <end position="42"/>
    </location>
</feature>
<keyword evidence="3" id="KW-1003">Cell membrane</keyword>
<evidence type="ECO:0000256" key="6">
    <source>
        <dbReference type="ARBA" id="ARBA00023136"/>
    </source>
</evidence>
<reference evidence="9 10" key="1">
    <citation type="journal article" date="2012" name="J. Biotechnol.">
        <title>Genome sequence of the plant growth promoting strain Bacillus amyloliquefaciens subsp. plantarum B9601-Y2 and expression of mersacidin and other secondary metabolites.</title>
        <authorList>
            <person name="He P."/>
            <person name="Hao K."/>
            <person name="Blom J."/>
            <person name="Ruckert C."/>
            <person name="Vater J."/>
            <person name="Mao Z."/>
            <person name="Wu Y."/>
            <person name="Hou M."/>
            <person name="He P."/>
            <person name="He Y."/>
            <person name="Borriss R."/>
        </authorList>
    </citation>
    <scope>NUCLEOTIDE SEQUENCE [LARGE SCALE GENOMIC DNA]</scope>
    <source>
        <strain evidence="9">Y2</strain>
    </source>
</reference>
<dbReference type="PANTHER" id="PTHR23517">
    <property type="entry name" value="RESISTANCE PROTEIN MDTM, PUTATIVE-RELATED-RELATED"/>
    <property type="match status" value="1"/>
</dbReference>
<protein>
    <submittedName>
        <fullName evidence="9">MFS transporter, DHA1 family, multidrug resistance protein B</fullName>
    </submittedName>
</protein>
<feature type="transmembrane region" description="Helical" evidence="7">
    <location>
        <begin position="112"/>
        <end position="134"/>
    </location>
</feature>
<dbReference type="CDD" id="cd17329">
    <property type="entry name" value="MFS_MdtH_MDR_like"/>
    <property type="match status" value="1"/>
</dbReference>
<keyword evidence="6 7" id="KW-0472">Membrane</keyword>
<evidence type="ECO:0000256" key="2">
    <source>
        <dbReference type="ARBA" id="ARBA00022448"/>
    </source>
</evidence>
<dbReference type="Pfam" id="PF07690">
    <property type="entry name" value="MFS_1"/>
    <property type="match status" value="1"/>
</dbReference>
<proteinExistence type="predicted"/>
<dbReference type="Proteomes" id="UP000002878">
    <property type="component" value="Chromosome"/>
</dbReference>
<dbReference type="SUPFAM" id="SSF103473">
    <property type="entry name" value="MFS general substrate transporter"/>
    <property type="match status" value="1"/>
</dbReference>
<feature type="transmembrane region" description="Helical" evidence="7">
    <location>
        <begin position="291"/>
        <end position="307"/>
    </location>
</feature>
<feature type="transmembrane region" description="Helical" evidence="7">
    <location>
        <begin position="54"/>
        <end position="76"/>
    </location>
</feature>
<evidence type="ECO:0000256" key="5">
    <source>
        <dbReference type="ARBA" id="ARBA00022989"/>
    </source>
</evidence>
<dbReference type="HOGENOM" id="CLU_001265_60_4_9"/>
<dbReference type="InterPro" id="IPR011701">
    <property type="entry name" value="MFS"/>
</dbReference>
<dbReference type="EMBL" id="CP003332">
    <property type="protein sequence ID" value="AFJ63197.1"/>
    <property type="molecule type" value="Genomic_DNA"/>
</dbReference>
<evidence type="ECO:0000313" key="10">
    <source>
        <dbReference type="Proteomes" id="UP000002878"/>
    </source>
</evidence>
<name>I2C973_BACAY</name>
<evidence type="ECO:0000256" key="7">
    <source>
        <dbReference type="SAM" id="Phobius"/>
    </source>
</evidence>
<dbReference type="PATRIC" id="fig|1126211.3.peg.3159"/>
<dbReference type="KEGG" id="bqy:MUS_3313"/>
<evidence type="ECO:0000259" key="8">
    <source>
        <dbReference type="PROSITE" id="PS50850"/>
    </source>
</evidence>
<keyword evidence="2" id="KW-0813">Transport</keyword>
<feature type="transmembrane region" description="Helical" evidence="7">
    <location>
        <begin position="219"/>
        <end position="236"/>
    </location>
</feature>
<keyword evidence="5 7" id="KW-1133">Transmembrane helix</keyword>
<dbReference type="InterPro" id="IPR050171">
    <property type="entry name" value="MFS_Transporters"/>
</dbReference>
<keyword evidence="4 7" id="KW-0812">Transmembrane</keyword>
<dbReference type="GO" id="GO:0005886">
    <property type="term" value="C:plasma membrane"/>
    <property type="evidence" value="ECO:0007669"/>
    <property type="project" value="UniProtKB-SubCell"/>
</dbReference>
<feature type="domain" description="Major facilitator superfamily (MFS) profile" evidence="8">
    <location>
        <begin position="21"/>
        <end position="401"/>
    </location>
</feature>
<feature type="transmembrane region" description="Helical" evidence="7">
    <location>
        <begin position="256"/>
        <end position="279"/>
    </location>
</feature>
<evidence type="ECO:0000256" key="3">
    <source>
        <dbReference type="ARBA" id="ARBA00022475"/>
    </source>
</evidence>
<dbReference type="GO" id="GO:0022857">
    <property type="term" value="F:transmembrane transporter activity"/>
    <property type="evidence" value="ECO:0007669"/>
    <property type="project" value="InterPro"/>
</dbReference>
<sequence length="411" mass="44395">MRFPFFHGIFYRERGIGMPRALKILIIGMFINVTGASFLWPLNTIYIHNHLGKSLTVAGIVLMLNSGASVAGNLCGGFLFDKIGGFKSIMLGIMITLASLLGLVLFHQWPVYIWLLIIVGFGSGIVFPASYAMAGAVWKEGGRRAFNAIYVAQNAGVAVGSALGGMVAAYSFTYVFLANAMLYVLFFLIVFFGFRNIKTGNASQVSVLDYEPVSSRTKFTALLILSGGYVLGWIAYSQWSTTVASHTQSIGMPLSLYSVLWTVNGILIVAGQPLIGAVLKKWSGALKTQMVIGFCIFIVSFGVLLSAKQFPMYLTAMVILTVGEMLVWPAVPTIANQLAPKGKEGFYQGFVNSAATGGRMIGPLLGGVLVDQYGMSVLLLILMVLLVVSIAATVLYDKRLKTVSKQNVQVR</sequence>
<dbReference type="AlphaFoldDB" id="I2C973"/>
<accession>I2C973</accession>
<gene>
    <name evidence="9" type="primary">yttB</name>
    <name evidence="9" type="ORF">MUS_3313</name>
</gene>
<feature type="transmembrane region" description="Helical" evidence="7">
    <location>
        <begin position="376"/>
        <end position="396"/>
    </location>
</feature>
<dbReference type="InterPro" id="IPR020846">
    <property type="entry name" value="MFS_dom"/>
</dbReference>
<evidence type="ECO:0000256" key="1">
    <source>
        <dbReference type="ARBA" id="ARBA00004651"/>
    </source>
</evidence>
<dbReference type="PROSITE" id="PS50850">
    <property type="entry name" value="MFS"/>
    <property type="match status" value="1"/>
</dbReference>
<organism evidence="9 10">
    <name type="scientific">Bacillus amyloliquefaciens (strain Y2)</name>
    <name type="common">Bacillus amyloliquefaciens subsp. plantarum (strain B9601-Y2)</name>
    <dbReference type="NCBI Taxonomy" id="1155777"/>
    <lineage>
        <taxon>Bacteria</taxon>
        <taxon>Bacillati</taxon>
        <taxon>Bacillota</taxon>
        <taxon>Bacilli</taxon>
        <taxon>Bacillales</taxon>
        <taxon>Bacillaceae</taxon>
        <taxon>Bacillus</taxon>
        <taxon>Bacillus amyloliquefaciens group</taxon>
    </lineage>
</organism>
<evidence type="ECO:0000313" key="9">
    <source>
        <dbReference type="EMBL" id="AFJ63197.1"/>
    </source>
</evidence>
<feature type="transmembrane region" description="Helical" evidence="7">
    <location>
        <begin position="174"/>
        <end position="194"/>
    </location>
</feature>
<evidence type="ECO:0000256" key="4">
    <source>
        <dbReference type="ARBA" id="ARBA00022692"/>
    </source>
</evidence>
<dbReference type="PANTHER" id="PTHR23517:SF10">
    <property type="entry name" value="MAJOR FACILITATOR SUPERFAMILY (MFS) PROFILE DOMAIN-CONTAINING PROTEIN"/>
    <property type="match status" value="1"/>
</dbReference>
<feature type="transmembrane region" description="Helical" evidence="7">
    <location>
        <begin position="146"/>
        <end position="168"/>
    </location>
</feature>
<comment type="subcellular location">
    <subcellularLocation>
        <location evidence="1">Cell membrane</location>
        <topology evidence="1">Multi-pass membrane protein</topology>
    </subcellularLocation>
</comment>